<evidence type="ECO:0000259" key="1">
    <source>
        <dbReference type="Pfam" id="PF13679"/>
    </source>
</evidence>
<organism evidence="2">
    <name type="scientific">Anopheles marajoara</name>
    <dbReference type="NCBI Taxonomy" id="58244"/>
    <lineage>
        <taxon>Eukaryota</taxon>
        <taxon>Metazoa</taxon>
        <taxon>Ecdysozoa</taxon>
        <taxon>Arthropoda</taxon>
        <taxon>Hexapoda</taxon>
        <taxon>Insecta</taxon>
        <taxon>Pterygota</taxon>
        <taxon>Neoptera</taxon>
        <taxon>Endopterygota</taxon>
        <taxon>Diptera</taxon>
        <taxon>Nematocera</taxon>
        <taxon>Culicoidea</taxon>
        <taxon>Culicidae</taxon>
        <taxon>Anophelinae</taxon>
        <taxon>Anopheles</taxon>
    </lineage>
</organism>
<dbReference type="CDD" id="cd02440">
    <property type="entry name" value="AdoMet_MTases"/>
    <property type="match status" value="1"/>
</dbReference>
<dbReference type="GO" id="GO:0008168">
    <property type="term" value="F:methyltransferase activity"/>
    <property type="evidence" value="ECO:0007669"/>
    <property type="project" value="UniProtKB-KW"/>
</dbReference>
<accession>A0A2M4BL67</accession>
<dbReference type="InterPro" id="IPR029063">
    <property type="entry name" value="SAM-dependent_MTases_sf"/>
</dbReference>
<proteinExistence type="predicted"/>
<dbReference type="GO" id="GO:0032259">
    <property type="term" value="P:methylation"/>
    <property type="evidence" value="ECO:0007669"/>
    <property type="project" value="UniProtKB-KW"/>
</dbReference>
<protein>
    <submittedName>
        <fullName evidence="2">Putative rrna adenine n-6-methyltransferase</fullName>
    </submittedName>
</protein>
<dbReference type="PANTHER" id="PTHR12496:SF9">
    <property type="entry name" value="METHYLTRANSFERASE-LIKE PROTEIN 25-RELATED"/>
    <property type="match status" value="1"/>
</dbReference>
<dbReference type="InterPro" id="IPR052220">
    <property type="entry name" value="METTL25"/>
</dbReference>
<dbReference type="SUPFAM" id="SSF53335">
    <property type="entry name" value="S-adenosyl-L-methionine-dependent methyltransferases"/>
    <property type="match status" value="1"/>
</dbReference>
<evidence type="ECO:0000313" key="2">
    <source>
        <dbReference type="EMBL" id="MBW53820.1"/>
    </source>
</evidence>
<feature type="domain" description="Methyltransferase" evidence="1">
    <location>
        <begin position="137"/>
        <end position="313"/>
    </location>
</feature>
<sequence length="495" mass="56759">MIFRFRTIKMERLRQQIDTIARFLEPNAAFVNCHMVDYLTEQHWDRYVPKPIQHELSSVDDYLRAKRVFWGQFDPPSDGMLDGELPAVRSFIEETRKYRLEGSKVQGTALTLAEFQTALERCRKETRLKMTELMNVKKCHEVEIAAAVVASLCTAVASDLSNGTQDDVLVIDAGDGKGYLSSRIAVEHGIKVLGVDCNEENTSNAEKRRDRLKTKIPKAVKKANLEEDEHFTNLLKGDTLETLYRTTTQLIDFETDLIELAKHHFPADNHRTFCLCGLHTCGNLGPNCLRLFHQNRTIAGICNVGCCYHLMREEFVMDDFYNPAKVSDNPGYGFPMSAYLRDRRFAMGRNARNLASESIERACINRENPSDKLGYRALLQVVLLQYGQKKSLQVGRLKSGGFIDYVRKSVRRLGLEDRVTITDESLLELEARFAMELEQLKVFYLIRQQFAPVVETLILLDRLLFLRESGYERSFLVKLFEPVVSPRCYALIAMK</sequence>
<dbReference type="EMBL" id="GGFJ01004679">
    <property type="protein sequence ID" value="MBW53820.1"/>
    <property type="molecule type" value="Transcribed_RNA"/>
</dbReference>
<keyword evidence="2" id="KW-0808">Transferase</keyword>
<name>A0A2M4BL67_9DIPT</name>
<dbReference type="AlphaFoldDB" id="A0A2M4BL67"/>
<keyword evidence="2" id="KW-0489">Methyltransferase</keyword>
<dbReference type="PANTHER" id="PTHR12496">
    <property type="entry name" value="CGI-41 METHYLTRANSFERASE"/>
    <property type="match status" value="1"/>
</dbReference>
<dbReference type="InterPro" id="IPR025714">
    <property type="entry name" value="Methyltranfer_dom"/>
</dbReference>
<dbReference type="Pfam" id="PF13679">
    <property type="entry name" value="Methyltransf_32"/>
    <property type="match status" value="1"/>
</dbReference>
<reference evidence="2" key="1">
    <citation type="submission" date="2018-01" db="EMBL/GenBank/DDBJ databases">
        <title>An insight into the sialome of Amazonian anophelines.</title>
        <authorList>
            <person name="Ribeiro J.M."/>
            <person name="Scarpassa V."/>
            <person name="Calvo E."/>
        </authorList>
    </citation>
    <scope>NUCLEOTIDE SEQUENCE</scope>
    <source>
        <tissue evidence="2">Salivary glands</tissue>
    </source>
</reference>